<evidence type="ECO:0000313" key="2">
    <source>
        <dbReference type="Proteomes" id="UP000287296"/>
    </source>
</evidence>
<dbReference type="OrthoDB" id="3211555at2"/>
<reference evidence="1 2" key="1">
    <citation type="submission" date="2018-12" db="EMBL/GenBank/DDBJ databases">
        <authorList>
            <person name="Sun L."/>
            <person name="Chen Z."/>
        </authorList>
    </citation>
    <scope>NUCLEOTIDE SEQUENCE [LARGE SCALE GENOMIC DNA]</scope>
    <source>
        <strain evidence="1 2">LMG 29736</strain>
    </source>
</reference>
<dbReference type="PANTHER" id="PTHR30173">
    <property type="entry name" value="SIGMA 19 FACTOR"/>
    <property type="match status" value="1"/>
</dbReference>
<name>A0A429X6T3_SIMTE</name>
<dbReference type="RefSeq" id="WP_126646585.1">
    <property type="nucleotide sequence ID" value="NZ_BORI01000003.1"/>
</dbReference>
<dbReference type="PANTHER" id="PTHR30173:SF36">
    <property type="entry name" value="ECF RNA POLYMERASE SIGMA FACTOR SIGJ"/>
    <property type="match status" value="1"/>
</dbReference>
<protein>
    <submittedName>
        <fullName evidence="1">Uncharacterized protein</fullName>
    </submittedName>
</protein>
<accession>A0A429X6T3</accession>
<dbReference type="InterPro" id="IPR052704">
    <property type="entry name" value="ECF_Sigma-70_Domain"/>
</dbReference>
<dbReference type="GO" id="GO:0016987">
    <property type="term" value="F:sigma factor activity"/>
    <property type="evidence" value="ECO:0007669"/>
    <property type="project" value="TreeGrafter"/>
</dbReference>
<organism evidence="1 2">
    <name type="scientific">Siminovitchia terrae</name>
    <name type="common">Bacillus terrae</name>
    <dbReference type="NCBI Taxonomy" id="1914933"/>
    <lineage>
        <taxon>Bacteria</taxon>
        <taxon>Bacillati</taxon>
        <taxon>Bacillota</taxon>
        <taxon>Bacilli</taxon>
        <taxon>Bacillales</taxon>
        <taxon>Bacillaceae</taxon>
        <taxon>Siminovitchia</taxon>
    </lineage>
</organism>
<dbReference type="Proteomes" id="UP000287296">
    <property type="component" value="Unassembled WGS sequence"/>
</dbReference>
<comment type="caution">
    <text evidence="1">The sequence shown here is derived from an EMBL/GenBank/DDBJ whole genome shotgun (WGS) entry which is preliminary data.</text>
</comment>
<gene>
    <name evidence="1" type="ORF">D5F11_013340</name>
</gene>
<proteinExistence type="predicted"/>
<dbReference type="AlphaFoldDB" id="A0A429X6T3"/>
<sequence>MSRGNDDTVMYSIAGDVVTVSDGGGKVPAAIHPIMSRDRVVRFLFGLLQQASANGEDLVVQLVPLYGKTGIVVRSDGHILVVTFIHANKGIGNNLYFVRNPKKLEGI</sequence>
<dbReference type="EMBL" id="QYTW02000013">
    <property type="protein sequence ID" value="RST59114.1"/>
    <property type="molecule type" value="Genomic_DNA"/>
</dbReference>
<evidence type="ECO:0000313" key="1">
    <source>
        <dbReference type="EMBL" id="RST59114.1"/>
    </source>
</evidence>